<keyword evidence="1" id="KW-1133">Transmembrane helix</keyword>
<dbReference type="RefSeq" id="WP_146382568.1">
    <property type="nucleotide sequence ID" value="NZ_VOEJ01000006.1"/>
</dbReference>
<proteinExistence type="predicted"/>
<dbReference type="AlphaFoldDB" id="A0A563U8G8"/>
<keyword evidence="1" id="KW-0472">Membrane</keyword>
<feature type="transmembrane region" description="Helical" evidence="1">
    <location>
        <begin position="74"/>
        <end position="92"/>
    </location>
</feature>
<keyword evidence="1" id="KW-0812">Transmembrane</keyword>
<dbReference type="EMBL" id="VOEJ01000006">
    <property type="protein sequence ID" value="TWR27603.1"/>
    <property type="molecule type" value="Genomic_DNA"/>
</dbReference>
<evidence type="ECO:0000256" key="1">
    <source>
        <dbReference type="SAM" id="Phobius"/>
    </source>
</evidence>
<accession>A0A563U8G8</accession>
<name>A0A563U8G8_9SPHI</name>
<reference evidence="2 3" key="1">
    <citation type="submission" date="2019-07" db="EMBL/GenBank/DDBJ databases">
        <authorList>
            <person name="Kim J."/>
        </authorList>
    </citation>
    <scope>NUCLEOTIDE SEQUENCE [LARGE SCALE GENOMIC DNA]</scope>
    <source>
        <strain evidence="3">dk17</strain>
    </source>
</reference>
<evidence type="ECO:0000313" key="2">
    <source>
        <dbReference type="EMBL" id="TWR27603.1"/>
    </source>
</evidence>
<feature type="transmembrane region" description="Helical" evidence="1">
    <location>
        <begin position="171"/>
        <end position="198"/>
    </location>
</feature>
<feature type="transmembrane region" description="Helical" evidence="1">
    <location>
        <begin position="138"/>
        <end position="159"/>
    </location>
</feature>
<feature type="transmembrane region" description="Helical" evidence="1">
    <location>
        <begin position="112"/>
        <end position="132"/>
    </location>
</feature>
<comment type="caution">
    <text evidence="2">The sequence shown here is derived from an EMBL/GenBank/DDBJ whole genome shotgun (WGS) entry which is preliminary data.</text>
</comment>
<dbReference type="Proteomes" id="UP000320042">
    <property type="component" value="Unassembled WGS sequence"/>
</dbReference>
<dbReference type="OrthoDB" id="1120881at2"/>
<organism evidence="2 3">
    <name type="scientific">Mucilaginibacter pallidiroseus</name>
    <dbReference type="NCBI Taxonomy" id="2599295"/>
    <lineage>
        <taxon>Bacteria</taxon>
        <taxon>Pseudomonadati</taxon>
        <taxon>Bacteroidota</taxon>
        <taxon>Sphingobacteriia</taxon>
        <taxon>Sphingobacteriales</taxon>
        <taxon>Sphingobacteriaceae</taxon>
        <taxon>Mucilaginibacter</taxon>
    </lineage>
</organism>
<feature type="transmembrane region" description="Helical" evidence="1">
    <location>
        <begin position="23"/>
        <end position="46"/>
    </location>
</feature>
<keyword evidence="3" id="KW-1185">Reference proteome</keyword>
<evidence type="ECO:0000313" key="3">
    <source>
        <dbReference type="Proteomes" id="UP000320042"/>
    </source>
</evidence>
<protein>
    <submittedName>
        <fullName evidence="2">Uncharacterized protein</fullName>
    </submittedName>
</protein>
<gene>
    <name evidence="2" type="ORF">FPZ43_14135</name>
</gene>
<sequence length="213" mass="22933">MKQQDIYDDISSIRTIMERSTRFISLSGLSGVMAGIYALIGAYAAYTMLYANGGEAYVARSGNADVLHNTNFKLFVLAAVILIVSVSTGILLTVRKARRKGSAVWSQSSKSLLLSGALPLLAGGCFIIILFMQGHYGIIAPGCLIFYGLALVAASQYTFGDVKWLGLMEIGLGILATALPGYGLLFWAIGFGVLHIIYGTVMHFKYDREGNVN</sequence>